<proteinExistence type="predicted"/>
<evidence type="ECO:0008006" key="5">
    <source>
        <dbReference type="Google" id="ProtNLM"/>
    </source>
</evidence>
<feature type="transmembrane region" description="Helical" evidence="2">
    <location>
        <begin position="117"/>
        <end position="138"/>
    </location>
</feature>
<feature type="region of interest" description="Disordered" evidence="1">
    <location>
        <begin position="1"/>
        <end position="43"/>
    </location>
</feature>
<evidence type="ECO:0000313" key="3">
    <source>
        <dbReference type="EMBL" id="MEU8133806.1"/>
    </source>
</evidence>
<dbReference type="EMBL" id="JBEZFP010000018">
    <property type="protein sequence ID" value="MEU8133806.1"/>
    <property type="molecule type" value="Genomic_DNA"/>
</dbReference>
<feature type="transmembrane region" description="Helical" evidence="2">
    <location>
        <begin position="53"/>
        <end position="75"/>
    </location>
</feature>
<dbReference type="Proteomes" id="UP001551482">
    <property type="component" value="Unassembled WGS sequence"/>
</dbReference>
<feature type="compositionally biased region" description="Polar residues" evidence="1">
    <location>
        <begin position="1"/>
        <end position="10"/>
    </location>
</feature>
<evidence type="ECO:0000313" key="4">
    <source>
        <dbReference type="Proteomes" id="UP001551482"/>
    </source>
</evidence>
<protein>
    <recommendedName>
        <fullName evidence="5">Spermidine synthase</fullName>
    </recommendedName>
</protein>
<feature type="transmembrane region" description="Helical" evidence="2">
    <location>
        <begin position="182"/>
        <end position="205"/>
    </location>
</feature>
<feature type="transmembrane region" description="Helical" evidence="2">
    <location>
        <begin position="87"/>
        <end position="105"/>
    </location>
</feature>
<keyword evidence="2" id="KW-0812">Transmembrane</keyword>
<name>A0ABV3DDN9_9ACTN</name>
<evidence type="ECO:0000256" key="1">
    <source>
        <dbReference type="SAM" id="MobiDB-lite"/>
    </source>
</evidence>
<dbReference type="RefSeq" id="WP_358351899.1">
    <property type="nucleotide sequence ID" value="NZ_JBEZFP010000018.1"/>
</dbReference>
<dbReference type="InterPro" id="IPR036259">
    <property type="entry name" value="MFS_trans_sf"/>
</dbReference>
<feature type="transmembrane region" description="Helical" evidence="2">
    <location>
        <begin position="144"/>
        <end position="170"/>
    </location>
</feature>
<evidence type="ECO:0000256" key="2">
    <source>
        <dbReference type="SAM" id="Phobius"/>
    </source>
</evidence>
<comment type="caution">
    <text evidence="3">The sequence shown here is derived from an EMBL/GenBank/DDBJ whole genome shotgun (WGS) entry which is preliminary data.</text>
</comment>
<feature type="transmembrane region" description="Helical" evidence="2">
    <location>
        <begin position="245"/>
        <end position="263"/>
    </location>
</feature>
<keyword evidence="2" id="KW-1133">Transmembrane helix</keyword>
<keyword evidence="4" id="KW-1185">Reference proteome</keyword>
<sequence>MSSSDLTPFQSDGAGPYQVAGRPRGRHRKGEGRPEPGGAAESLPLPPGAARRLVLAAVLVCSACGLVYELALVALGGQLGPDPVAETSVVLSVMVFSMGLGALAAKPFGHRPAEAFAVVESALAVVGGTSVTVVYTGAHVFGLYRVTMLTVCVATGILVGAEIPLLMTLVQRIRRQEAGHAVADLFAADYVGALGGGLLFPFLLLPALGQVGTVALVGAVNALVGTFVVLWLFRADLDRRARTRMCVLVFSALAVIGCAAGFGPDPPTTTREGDGPKCSYTCSTGA</sequence>
<organism evidence="3 4">
    <name type="scientific">Streptodolium elevatio</name>
    <dbReference type="NCBI Taxonomy" id="3157996"/>
    <lineage>
        <taxon>Bacteria</taxon>
        <taxon>Bacillati</taxon>
        <taxon>Actinomycetota</taxon>
        <taxon>Actinomycetes</taxon>
        <taxon>Kitasatosporales</taxon>
        <taxon>Streptomycetaceae</taxon>
        <taxon>Streptodolium</taxon>
    </lineage>
</organism>
<gene>
    <name evidence="3" type="ORF">AB0C36_09885</name>
</gene>
<dbReference type="SUPFAM" id="SSF103473">
    <property type="entry name" value="MFS general substrate transporter"/>
    <property type="match status" value="1"/>
</dbReference>
<keyword evidence="2" id="KW-0472">Membrane</keyword>
<accession>A0ABV3DDN9</accession>
<feature type="transmembrane region" description="Helical" evidence="2">
    <location>
        <begin position="211"/>
        <end position="233"/>
    </location>
</feature>
<reference evidence="3 4" key="1">
    <citation type="submission" date="2024-06" db="EMBL/GenBank/DDBJ databases">
        <title>The Natural Products Discovery Center: Release of the First 8490 Sequenced Strains for Exploring Actinobacteria Biosynthetic Diversity.</title>
        <authorList>
            <person name="Kalkreuter E."/>
            <person name="Kautsar S.A."/>
            <person name="Yang D."/>
            <person name="Bader C.D."/>
            <person name="Teijaro C.N."/>
            <person name="Fluegel L."/>
            <person name="Davis C.M."/>
            <person name="Simpson J.R."/>
            <person name="Lauterbach L."/>
            <person name="Steele A.D."/>
            <person name="Gui C."/>
            <person name="Meng S."/>
            <person name="Li G."/>
            <person name="Viehrig K."/>
            <person name="Ye F."/>
            <person name="Su P."/>
            <person name="Kiefer A.F."/>
            <person name="Nichols A."/>
            <person name="Cepeda A.J."/>
            <person name="Yan W."/>
            <person name="Fan B."/>
            <person name="Jiang Y."/>
            <person name="Adhikari A."/>
            <person name="Zheng C.-J."/>
            <person name="Schuster L."/>
            <person name="Cowan T.M."/>
            <person name="Smanski M.J."/>
            <person name="Chevrette M.G."/>
            <person name="De Carvalho L.P.S."/>
            <person name="Shen B."/>
        </authorList>
    </citation>
    <scope>NUCLEOTIDE SEQUENCE [LARGE SCALE GENOMIC DNA]</scope>
    <source>
        <strain evidence="3 4">NPDC048946</strain>
    </source>
</reference>